<keyword evidence="6" id="KW-0238">DNA-binding</keyword>
<dbReference type="Pfam" id="PF12833">
    <property type="entry name" value="HTH_18"/>
    <property type="match status" value="1"/>
</dbReference>
<keyword evidence="7" id="KW-0804">Transcription</keyword>
<organism evidence="11 12">
    <name type="scientific">Paenibacillus germinis</name>
    <dbReference type="NCBI Taxonomy" id="2654979"/>
    <lineage>
        <taxon>Bacteria</taxon>
        <taxon>Bacillati</taxon>
        <taxon>Bacillota</taxon>
        <taxon>Bacilli</taxon>
        <taxon>Bacillales</taxon>
        <taxon>Paenibacillaceae</taxon>
        <taxon>Paenibacillus</taxon>
    </lineage>
</organism>
<dbReference type="PANTHER" id="PTHR42713:SF3">
    <property type="entry name" value="TRANSCRIPTIONAL REGULATORY PROTEIN HPTR"/>
    <property type="match status" value="1"/>
</dbReference>
<comment type="caution">
    <text evidence="11">The sequence shown here is derived from an EMBL/GenBank/DDBJ whole genome shotgun (WGS) entry which is preliminary data.</text>
</comment>
<proteinExistence type="predicted"/>
<dbReference type="Gene3D" id="1.10.10.60">
    <property type="entry name" value="Homeodomain-like"/>
    <property type="match status" value="2"/>
</dbReference>
<dbReference type="Pfam" id="PF00072">
    <property type="entry name" value="Response_reg"/>
    <property type="match status" value="1"/>
</dbReference>
<evidence type="ECO:0000256" key="4">
    <source>
        <dbReference type="ARBA" id="ARBA00023012"/>
    </source>
</evidence>
<dbReference type="SUPFAM" id="SSF52172">
    <property type="entry name" value="CheY-like"/>
    <property type="match status" value="1"/>
</dbReference>
<dbReference type="SUPFAM" id="SSF46689">
    <property type="entry name" value="Homeodomain-like"/>
    <property type="match status" value="2"/>
</dbReference>
<dbReference type="RefSeq" id="WP_171691363.1">
    <property type="nucleotide sequence ID" value="NZ_WHOC01000110.1"/>
</dbReference>
<dbReference type="SMART" id="SM00342">
    <property type="entry name" value="HTH_ARAC"/>
    <property type="match status" value="1"/>
</dbReference>
<dbReference type="InterPro" id="IPR018060">
    <property type="entry name" value="HTH_AraC"/>
</dbReference>
<feature type="domain" description="Response regulatory" evidence="10">
    <location>
        <begin position="11"/>
        <end position="128"/>
    </location>
</feature>
<dbReference type="SMART" id="SM00448">
    <property type="entry name" value="REC"/>
    <property type="match status" value="1"/>
</dbReference>
<evidence type="ECO:0000256" key="3">
    <source>
        <dbReference type="ARBA" id="ARBA00022553"/>
    </source>
</evidence>
<dbReference type="InterPro" id="IPR009057">
    <property type="entry name" value="Homeodomain-like_sf"/>
</dbReference>
<protein>
    <submittedName>
        <fullName evidence="11">Response regulator</fullName>
    </submittedName>
</protein>
<evidence type="ECO:0000313" key="11">
    <source>
        <dbReference type="EMBL" id="NOU88339.1"/>
    </source>
</evidence>
<evidence type="ECO:0000256" key="5">
    <source>
        <dbReference type="ARBA" id="ARBA00023015"/>
    </source>
</evidence>
<name>A0ABX1Z7T5_9BACL</name>
<dbReference type="PROSITE" id="PS00041">
    <property type="entry name" value="HTH_ARAC_FAMILY_1"/>
    <property type="match status" value="1"/>
</dbReference>
<dbReference type="Proteomes" id="UP000658690">
    <property type="component" value="Unassembled WGS sequence"/>
</dbReference>
<feature type="modified residue" description="4-aspartylphosphate" evidence="8">
    <location>
        <position position="63"/>
    </location>
</feature>
<dbReference type="PANTHER" id="PTHR42713">
    <property type="entry name" value="HISTIDINE KINASE-RELATED"/>
    <property type="match status" value="1"/>
</dbReference>
<keyword evidence="5" id="KW-0805">Transcription regulation</keyword>
<keyword evidence="2" id="KW-0963">Cytoplasm</keyword>
<evidence type="ECO:0000256" key="6">
    <source>
        <dbReference type="ARBA" id="ARBA00023125"/>
    </source>
</evidence>
<dbReference type="InterPro" id="IPR051552">
    <property type="entry name" value="HptR"/>
</dbReference>
<evidence type="ECO:0000256" key="1">
    <source>
        <dbReference type="ARBA" id="ARBA00004496"/>
    </source>
</evidence>
<evidence type="ECO:0000313" key="12">
    <source>
        <dbReference type="Proteomes" id="UP000658690"/>
    </source>
</evidence>
<dbReference type="CDD" id="cd17536">
    <property type="entry name" value="REC_YesN-like"/>
    <property type="match status" value="1"/>
</dbReference>
<dbReference type="Gene3D" id="3.40.50.2300">
    <property type="match status" value="1"/>
</dbReference>
<keyword evidence="3 8" id="KW-0597">Phosphoprotein</keyword>
<sequence length="517" mass="59028">MIEDNRASAFRVIVAEDEPRILKNIVSKIQDSSSRFHVVASAYNGIEALEAIHELRPDVLFTDIRMPKMDGMQLIQHVAQQYPHIAIVIVSGFNDFEYAKGAITFGVKDYLLKPIDAAEVKETLQRICNQLDAKLALDVKEHIRAALLKPISRSDIALSLQNQLFQLFYVHAGHLLGSQFSKEAAEHFERLWERIEHSSVLTEQLQEFSPWWLIEPKQVFGKFIVLRAQPDSEFQVQKLADNLLSAVQIQITPFPVTLSICASAAPADQLWELSQQLISDIDNQLIIGQSAVITALKRTQGAPPRIDTLSQQRLSQLIQTGNKLQVHKEVSELFQQWQEEQRPQRWIERSLQQIIQLFHQHAILVSDAELAHLEYEMMNTIPISSNLKSILEGIWPILDTLLFVNGEKERDGGLELTNRIEAYLKANYTSSITLEEISDKFHFNATYLIKVYKKYKNTTPLKYLISLRIEEAKRLIASSPELSFKEIGAMVGYTDPNYFSRIFKNSTGINLSEYKQG</sequence>
<keyword evidence="12" id="KW-1185">Reference proteome</keyword>
<comment type="subcellular location">
    <subcellularLocation>
        <location evidence="1">Cytoplasm</location>
    </subcellularLocation>
</comment>
<gene>
    <name evidence="11" type="ORF">GC102_21625</name>
</gene>
<dbReference type="InterPro" id="IPR018062">
    <property type="entry name" value="HTH_AraC-typ_CS"/>
</dbReference>
<evidence type="ECO:0000259" key="10">
    <source>
        <dbReference type="PROSITE" id="PS50110"/>
    </source>
</evidence>
<dbReference type="PROSITE" id="PS50110">
    <property type="entry name" value="RESPONSE_REGULATORY"/>
    <property type="match status" value="1"/>
</dbReference>
<reference evidence="11 12" key="1">
    <citation type="submission" date="2019-10" db="EMBL/GenBank/DDBJ databases">
        <title>Description of Paenibacillus choica sp. nov.</title>
        <authorList>
            <person name="Carlier A."/>
            <person name="Qi S."/>
        </authorList>
    </citation>
    <scope>NUCLEOTIDE SEQUENCE [LARGE SCALE GENOMIC DNA]</scope>
    <source>
        <strain evidence="11 12">LMG 31460</strain>
    </source>
</reference>
<evidence type="ECO:0000259" key="9">
    <source>
        <dbReference type="PROSITE" id="PS01124"/>
    </source>
</evidence>
<keyword evidence="4" id="KW-0902">Two-component regulatory system</keyword>
<evidence type="ECO:0000256" key="2">
    <source>
        <dbReference type="ARBA" id="ARBA00022490"/>
    </source>
</evidence>
<feature type="domain" description="HTH araC/xylS-type" evidence="9">
    <location>
        <begin position="418"/>
        <end position="517"/>
    </location>
</feature>
<dbReference type="InterPro" id="IPR011006">
    <property type="entry name" value="CheY-like_superfamily"/>
</dbReference>
<evidence type="ECO:0000256" key="7">
    <source>
        <dbReference type="ARBA" id="ARBA00023163"/>
    </source>
</evidence>
<dbReference type="EMBL" id="WHOC01000110">
    <property type="protein sequence ID" value="NOU88339.1"/>
    <property type="molecule type" value="Genomic_DNA"/>
</dbReference>
<dbReference type="InterPro" id="IPR001789">
    <property type="entry name" value="Sig_transdc_resp-reg_receiver"/>
</dbReference>
<accession>A0ABX1Z7T5</accession>
<dbReference type="PROSITE" id="PS01124">
    <property type="entry name" value="HTH_ARAC_FAMILY_2"/>
    <property type="match status" value="1"/>
</dbReference>
<evidence type="ECO:0000256" key="8">
    <source>
        <dbReference type="PROSITE-ProRule" id="PRU00169"/>
    </source>
</evidence>